<keyword evidence="4" id="KW-1185">Reference proteome</keyword>
<dbReference type="Proteomes" id="UP001267878">
    <property type="component" value="Unassembled WGS sequence"/>
</dbReference>
<dbReference type="RefSeq" id="WP_310052686.1">
    <property type="nucleotide sequence ID" value="NZ_JAVDVW010000001.1"/>
</dbReference>
<evidence type="ECO:0000256" key="1">
    <source>
        <dbReference type="SAM" id="MobiDB-lite"/>
    </source>
</evidence>
<feature type="compositionally biased region" description="Pro residues" evidence="1">
    <location>
        <begin position="515"/>
        <end position="527"/>
    </location>
</feature>
<evidence type="ECO:0000313" key="4">
    <source>
        <dbReference type="Proteomes" id="UP001267878"/>
    </source>
</evidence>
<dbReference type="InterPro" id="IPR059226">
    <property type="entry name" value="Choice_anch_Q_dom"/>
</dbReference>
<dbReference type="InterPro" id="IPR008964">
    <property type="entry name" value="Invasin/intimin_cell_adhesion"/>
</dbReference>
<dbReference type="Gene3D" id="2.60.40.1930">
    <property type="match status" value="1"/>
</dbReference>
<feature type="signal peptide" evidence="2">
    <location>
        <begin position="1"/>
        <end position="26"/>
    </location>
</feature>
<protein>
    <recommendedName>
        <fullName evidence="5">Alpha-galactosidase NEW3 domain-containing protein</fullName>
    </recommendedName>
</protein>
<accession>A0ABU1VME9</accession>
<dbReference type="NCBIfam" id="NF041518">
    <property type="entry name" value="choice_anch_Q"/>
    <property type="match status" value="1"/>
</dbReference>
<reference evidence="3 4" key="1">
    <citation type="submission" date="2023-07" db="EMBL/GenBank/DDBJ databases">
        <title>Sorghum-associated microbial communities from plants grown in Nebraska, USA.</title>
        <authorList>
            <person name="Schachtman D."/>
        </authorList>
    </citation>
    <scope>NUCLEOTIDE SEQUENCE [LARGE SCALE GENOMIC DNA]</scope>
    <source>
        <strain evidence="3 4">BE187</strain>
    </source>
</reference>
<evidence type="ECO:0000313" key="3">
    <source>
        <dbReference type="EMBL" id="MDR7098656.1"/>
    </source>
</evidence>
<dbReference type="InterPro" id="IPR011050">
    <property type="entry name" value="Pectin_lyase_fold/virulence"/>
</dbReference>
<comment type="caution">
    <text evidence="3">The sequence shown here is derived from an EMBL/GenBank/DDBJ whole genome shotgun (WGS) entry which is preliminary data.</text>
</comment>
<dbReference type="SUPFAM" id="SSF51126">
    <property type="entry name" value="Pectin lyase-like"/>
    <property type="match status" value="1"/>
</dbReference>
<organism evidence="3 4">
    <name type="scientific">Agrilutibacter niabensis</name>
    <dbReference type="NCBI Taxonomy" id="380628"/>
    <lineage>
        <taxon>Bacteria</taxon>
        <taxon>Pseudomonadati</taxon>
        <taxon>Pseudomonadota</taxon>
        <taxon>Gammaproteobacteria</taxon>
        <taxon>Lysobacterales</taxon>
        <taxon>Lysobacteraceae</taxon>
        <taxon>Agrilutibacter</taxon>
    </lineage>
</organism>
<keyword evidence="2" id="KW-0732">Signal</keyword>
<sequence length="744" mass="76043">MTVPTIRNRKLSKLFLSLLLPSVGLAAIGSAQATTFYVRADGGDASQCNGRSDAAYPGSGTAQACAWKNPNIALPSSGSARIAGGDTLLIGAGSYQIGSGGYMQPIPSGTSSARTKILGKSGTTPKLIGVGGVHRVLNLDGSSNVELGNLEVTDNSDCVFNHSNASAACTSSMPWARVGLYARASSNVWVHDVNIHGMAKNGMNAGGLTNWTMERFKLNKNGAAGWDGNIGTGASNSGKMVMRDIEIAWNGCGEKVATGAVWACWAQQTGGYGDGMGTTETGGDWLIEDAFVHHNTSDGIDLRYMNGADTTHVTLRRVYSVANAGNQVKLKGNSLIENSVLVGQCTYFRGKFYMTTGDLCRAYGSSLLLILTGNDVATVRHNTIAGEGDAQIAYGEGTSTDKIYIQNNMVVGFPYYADSTKQTLMTAGGAPAAKSFSGNMGWKVRTCPSGTTCSTDPKLTNETLAGFDAEPLAGSPVIDKAPMISAVTTDFVMGARPTGAANDVGAYEYGAGSTTPPPTTPTTPPTTPTTCTHAAPTLTLTGPTTAVAAGTKNSYAFSVKNNDSSACSNTTFALARSVPSGWTGTLSAASVVLAPGASGSATLAVTSPTTATGSNAIGVGTSSTVGSVHTANASSTYAVAAASGLTQTVTSSKGSYKAGETVYLTARVLKGGVAVVGAKVSFTALKPNKVNTIEKTVTTDSNGYAKMSFVSGTGSSSIGTYQLTTVATSGSLTKTTTSSFSVYQ</sequence>
<evidence type="ECO:0000256" key="2">
    <source>
        <dbReference type="SAM" id="SignalP"/>
    </source>
</evidence>
<evidence type="ECO:0008006" key="5">
    <source>
        <dbReference type="Google" id="ProtNLM"/>
    </source>
</evidence>
<name>A0ABU1VME9_9GAMM</name>
<dbReference type="EMBL" id="JAVDVW010000001">
    <property type="protein sequence ID" value="MDR7098656.1"/>
    <property type="molecule type" value="Genomic_DNA"/>
</dbReference>
<feature type="chain" id="PRO_5047179221" description="Alpha-galactosidase NEW3 domain-containing protein" evidence="2">
    <location>
        <begin position="27"/>
        <end position="744"/>
    </location>
</feature>
<dbReference type="Gene3D" id="2.160.20.10">
    <property type="entry name" value="Single-stranded right-handed beta-helix, Pectin lyase-like"/>
    <property type="match status" value="1"/>
</dbReference>
<proteinExistence type="predicted"/>
<dbReference type="InterPro" id="IPR012334">
    <property type="entry name" value="Pectin_lyas_fold"/>
</dbReference>
<dbReference type="SUPFAM" id="SSF49373">
    <property type="entry name" value="Invasin/intimin cell-adhesion fragments"/>
    <property type="match status" value="1"/>
</dbReference>
<feature type="region of interest" description="Disordered" evidence="1">
    <location>
        <begin position="506"/>
        <end position="534"/>
    </location>
</feature>
<gene>
    <name evidence="3" type="ORF">J2X04_001003</name>
</gene>